<dbReference type="AlphaFoldDB" id="A0A2P7BRI8"/>
<evidence type="ECO:0000259" key="7">
    <source>
        <dbReference type="Pfam" id="PF01028"/>
    </source>
</evidence>
<dbReference type="PRINTS" id="PR00416">
    <property type="entry name" value="EUTPISMRASEI"/>
</dbReference>
<evidence type="ECO:0000256" key="1">
    <source>
        <dbReference type="ARBA" id="ARBA00000213"/>
    </source>
</evidence>
<dbReference type="SUPFAM" id="SSF56349">
    <property type="entry name" value="DNA breaking-rejoining enzymes"/>
    <property type="match status" value="1"/>
</dbReference>
<evidence type="ECO:0000256" key="3">
    <source>
        <dbReference type="ARBA" id="ARBA00012891"/>
    </source>
</evidence>
<comment type="similarity">
    <text evidence="2">Belongs to the type IB topoisomerase family.</text>
</comment>
<dbReference type="Gene3D" id="3.30.66.10">
    <property type="entry name" value="DNA topoisomerase I domain"/>
    <property type="match status" value="1"/>
</dbReference>
<dbReference type="PROSITE" id="PS52038">
    <property type="entry name" value="TOPO_IB_2"/>
    <property type="match status" value="1"/>
</dbReference>
<dbReference type="InterPro" id="IPR014711">
    <property type="entry name" value="TopoI_cat_a-hlx-sub_euk"/>
</dbReference>
<sequence length="375" mass="42354">MPTGIVFRSGFRTTMHLFGCAGNCSAYHDVPRPQQQGEDMQPDYADYAKELGLELVDPETFSLKREPYKGRFRYIRTNGRPISHKHIERLVSLVIPPAWTEVFCCDSENGHIQAVGKDDLGRRQYIYHPSWESVRNSIKAHRLLAFGKALPGIRKRILHDMRRAPTSSRPLAALAIKLIDQKAFRAGHEKYAKDGGRGIASLRTGDLRINGNVANFVFAGKSKKKQEITIKDQVAVKRLKALKRRGRLFQYKFERRWRTLRASELNNYLREISGSKVSAKDFRTFHGSARALEFLAQVDATTDAAKKRAIAAAMRNVSEFLRNTPAVTRSSYVHPLITDCFNAGELDTSLLRAPLRKGLSGAETGLMRLLERANT</sequence>
<dbReference type="InterPro" id="IPR035447">
    <property type="entry name" value="DNA_topo_I_N_sf"/>
</dbReference>
<dbReference type="GO" id="GO:0006265">
    <property type="term" value="P:DNA topological change"/>
    <property type="evidence" value="ECO:0007669"/>
    <property type="project" value="InterPro"/>
</dbReference>
<organism evidence="9 10">
    <name type="scientific">Phyllobacterium brassicacearum</name>
    <dbReference type="NCBI Taxonomy" id="314235"/>
    <lineage>
        <taxon>Bacteria</taxon>
        <taxon>Pseudomonadati</taxon>
        <taxon>Pseudomonadota</taxon>
        <taxon>Alphaproteobacteria</taxon>
        <taxon>Hyphomicrobiales</taxon>
        <taxon>Phyllobacteriaceae</taxon>
        <taxon>Phyllobacterium</taxon>
    </lineage>
</organism>
<dbReference type="Pfam" id="PF01028">
    <property type="entry name" value="Topoisom_I"/>
    <property type="match status" value="1"/>
</dbReference>
<gene>
    <name evidence="9" type="ORF">CU102_09675</name>
</gene>
<dbReference type="InterPro" id="IPR013500">
    <property type="entry name" value="TopoI_cat_euk"/>
</dbReference>
<feature type="domain" description="DNA topoisomerase I catalytic core eukaryotic-type" evidence="7">
    <location>
        <begin position="136"/>
        <end position="330"/>
    </location>
</feature>
<dbReference type="InterPro" id="IPR049331">
    <property type="entry name" value="Top1B_N_bact"/>
</dbReference>
<proteinExistence type="inferred from homology"/>
<dbReference type="InterPro" id="IPR011010">
    <property type="entry name" value="DNA_brk_join_enz"/>
</dbReference>
<name>A0A2P7BRI8_9HYPH</name>
<dbReference type="Gene3D" id="1.10.132.120">
    <property type="match status" value="1"/>
</dbReference>
<evidence type="ECO:0000313" key="10">
    <source>
        <dbReference type="Proteomes" id="UP000241444"/>
    </source>
</evidence>
<evidence type="ECO:0000256" key="6">
    <source>
        <dbReference type="ARBA" id="ARBA00023235"/>
    </source>
</evidence>
<dbReference type="Pfam" id="PF21338">
    <property type="entry name" value="Top1B_N_bact"/>
    <property type="match status" value="1"/>
</dbReference>
<evidence type="ECO:0000313" key="9">
    <source>
        <dbReference type="EMBL" id="PSH69069.1"/>
    </source>
</evidence>
<evidence type="ECO:0000256" key="4">
    <source>
        <dbReference type="ARBA" id="ARBA00023029"/>
    </source>
</evidence>
<dbReference type="Gene3D" id="3.90.15.10">
    <property type="entry name" value="Topoisomerase I, Chain A, domain 3"/>
    <property type="match status" value="1"/>
</dbReference>
<reference evidence="10" key="1">
    <citation type="submission" date="2017-11" db="EMBL/GenBank/DDBJ databases">
        <authorList>
            <person name="Kuznetsova I."/>
            <person name="Sazanova A."/>
            <person name="Chirak E."/>
            <person name="Safronova V."/>
            <person name="Willems A."/>
        </authorList>
    </citation>
    <scope>NUCLEOTIDE SEQUENCE [LARGE SCALE GENOMIC DNA]</scope>
    <source>
        <strain evidence="10">STM 196</strain>
    </source>
</reference>
<evidence type="ECO:0000256" key="2">
    <source>
        <dbReference type="ARBA" id="ARBA00006645"/>
    </source>
</evidence>
<dbReference type="EC" id="5.6.2.1" evidence="3"/>
<keyword evidence="5" id="KW-0238">DNA-binding</keyword>
<dbReference type="GO" id="GO:0003677">
    <property type="term" value="F:DNA binding"/>
    <property type="evidence" value="ECO:0007669"/>
    <property type="project" value="UniProtKB-KW"/>
</dbReference>
<accession>A0A2P7BRI8</accession>
<keyword evidence="6 9" id="KW-0413">Isomerase</keyword>
<feature type="domain" description="DNA topoisomerase IB N-terminal" evidence="8">
    <location>
        <begin position="71"/>
        <end position="118"/>
    </location>
</feature>
<dbReference type="InterPro" id="IPR001631">
    <property type="entry name" value="TopoI"/>
</dbReference>
<keyword evidence="4" id="KW-0799">Topoisomerase</keyword>
<dbReference type="EMBL" id="PGGO01000006">
    <property type="protein sequence ID" value="PSH69069.1"/>
    <property type="molecule type" value="Genomic_DNA"/>
</dbReference>
<dbReference type="GO" id="GO:0003917">
    <property type="term" value="F:DNA topoisomerase type I (single strand cut, ATP-independent) activity"/>
    <property type="evidence" value="ECO:0007669"/>
    <property type="project" value="UniProtKB-EC"/>
</dbReference>
<evidence type="ECO:0000259" key="8">
    <source>
        <dbReference type="Pfam" id="PF21338"/>
    </source>
</evidence>
<comment type="caution">
    <text evidence="9">The sequence shown here is derived from an EMBL/GenBank/DDBJ whole genome shotgun (WGS) entry which is preliminary data.</text>
</comment>
<comment type="catalytic activity">
    <reaction evidence="1">
        <text>ATP-independent breakage of single-stranded DNA, followed by passage and rejoining.</text>
        <dbReference type="EC" id="5.6.2.1"/>
    </reaction>
</comment>
<dbReference type="Proteomes" id="UP000241444">
    <property type="component" value="Unassembled WGS sequence"/>
</dbReference>
<evidence type="ECO:0000256" key="5">
    <source>
        <dbReference type="ARBA" id="ARBA00023125"/>
    </source>
</evidence>
<dbReference type="SUPFAM" id="SSF55869">
    <property type="entry name" value="DNA topoisomerase I domain"/>
    <property type="match status" value="1"/>
</dbReference>
<protein>
    <recommendedName>
        <fullName evidence="3">DNA topoisomerase</fullName>
        <ecNumber evidence="3">5.6.2.1</ecNumber>
    </recommendedName>
</protein>
<keyword evidence="10" id="KW-1185">Reference proteome</keyword>